<protein>
    <submittedName>
        <fullName evidence="3">Uncharacterized protein</fullName>
    </submittedName>
</protein>
<keyword evidence="2" id="KW-0472">Membrane</keyword>
<dbReference type="Proteomes" id="UP000494203">
    <property type="component" value="Unassembled WGS sequence"/>
</dbReference>
<feature type="compositionally biased region" description="Low complexity" evidence="1">
    <location>
        <begin position="203"/>
        <end position="232"/>
    </location>
</feature>
<feature type="transmembrane region" description="Helical" evidence="2">
    <location>
        <begin position="60"/>
        <end position="79"/>
    </location>
</feature>
<dbReference type="RefSeq" id="WP_175134598.1">
    <property type="nucleotide sequence ID" value="NZ_CADIJV010000024.1"/>
</dbReference>
<feature type="compositionally biased region" description="Low complexity" evidence="1">
    <location>
        <begin position="154"/>
        <end position="164"/>
    </location>
</feature>
<organism evidence="3 4">
    <name type="scientific">Achromobacter pulmonis</name>
    <dbReference type="NCBI Taxonomy" id="1389932"/>
    <lineage>
        <taxon>Bacteria</taxon>
        <taxon>Pseudomonadati</taxon>
        <taxon>Pseudomonadota</taxon>
        <taxon>Betaproteobacteria</taxon>
        <taxon>Burkholderiales</taxon>
        <taxon>Alcaligenaceae</taxon>
        <taxon>Achromobacter</taxon>
    </lineage>
</organism>
<name>A0A6S7DJ24_9BURK</name>
<gene>
    <name evidence="3" type="ORF">LMG26788_03334</name>
</gene>
<sequence>MTTTPPDPLATRHDGTPDPDDQAPVDAQTQRLRDENRALRELLAAQVQASLPRPGPLKRLAWWLISAPGAALVGWRSLVNREDATPITGKRVGYATLTVLYTLAIYGALVLLVVSWSTPNAGHSDVSAAGPVRVPLTPPPGANPGPTPAPVQGDADAAQATDPAANPPSAPADAPARSAPLPGLPDVSGPAESEPAANPPPAAADKNAAANADPANDPDTVSAAPSGDAAATAMPEPTLRITEIPAENPHAWVDSLKAELARCATLGFFERPNCAWAARRQYCGPNQGWGAIKECPSQP</sequence>
<feature type="region of interest" description="Disordered" evidence="1">
    <location>
        <begin position="1"/>
        <end position="26"/>
    </location>
</feature>
<feature type="region of interest" description="Disordered" evidence="1">
    <location>
        <begin position="123"/>
        <end position="232"/>
    </location>
</feature>
<feature type="compositionally biased region" description="Low complexity" evidence="1">
    <location>
        <begin position="171"/>
        <end position="181"/>
    </location>
</feature>
<reference evidence="3 4" key="1">
    <citation type="submission" date="2020-04" db="EMBL/GenBank/DDBJ databases">
        <authorList>
            <person name="De Canck E."/>
        </authorList>
    </citation>
    <scope>NUCLEOTIDE SEQUENCE [LARGE SCALE GENOMIC DNA]</scope>
    <source>
        <strain evidence="3 4">LMG 26788</strain>
    </source>
</reference>
<evidence type="ECO:0000313" key="3">
    <source>
        <dbReference type="EMBL" id="CAB3881966.1"/>
    </source>
</evidence>
<feature type="transmembrane region" description="Helical" evidence="2">
    <location>
        <begin position="91"/>
        <end position="116"/>
    </location>
</feature>
<proteinExistence type="predicted"/>
<dbReference type="AlphaFoldDB" id="A0A6S7DJ24"/>
<keyword evidence="2" id="KW-1133">Transmembrane helix</keyword>
<accession>A0A6S7DJ24</accession>
<dbReference type="EMBL" id="CADIKZ010000008">
    <property type="protein sequence ID" value="CAB3881966.1"/>
    <property type="molecule type" value="Genomic_DNA"/>
</dbReference>
<evidence type="ECO:0000256" key="1">
    <source>
        <dbReference type="SAM" id="MobiDB-lite"/>
    </source>
</evidence>
<evidence type="ECO:0000313" key="4">
    <source>
        <dbReference type="Proteomes" id="UP000494203"/>
    </source>
</evidence>
<keyword evidence="2" id="KW-0812">Transmembrane</keyword>
<keyword evidence="4" id="KW-1185">Reference proteome</keyword>
<evidence type="ECO:0000256" key="2">
    <source>
        <dbReference type="SAM" id="Phobius"/>
    </source>
</evidence>
<feature type="compositionally biased region" description="Pro residues" evidence="1">
    <location>
        <begin position="136"/>
        <end position="149"/>
    </location>
</feature>